<proteinExistence type="predicted"/>
<dbReference type="AlphaFoldDB" id="A0A0E9V077"/>
<evidence type="ECO:0000313" key="1">
    <source>
        <dbReference type="EMBL" id="JAH70830.1"/>
    </source>
</evidence>
<name>A0A0E9V077_ANGAN</name>
<protein>
    <submittedName>
        <fullName evidence="1">Uncharacterized protein</fullName>
    </submittedName>
</protein>
<accession>A0A0E9V077</accession>
<dbReference type="EMBL" id="GBXM01037747">
    <property type="protein sequence ID" value="JAH70830.1"/>
    <property type="molecule type" value="Transcribed_RNA"/>
</dbReference>
<reference evidence="1" key="2">
    <citation type="journal article" date="2015" name="Fish Shellfish Immunol.">
        <title>Early steps in the European eel (Anguilla anguilla)-Vibrio vulnificus interaction in the gills: Role of the RtxA13 toxin.</title>
        <authorList>
            <person name="Callol A."/>
            <person name="Pajuelo D."/>
            <person name="Ebbesson L."/>
            <person name="Teles M."/>
            <person name="MacKenzie S."/>
            <person name="Amaro C."/>
        </authorList>
    </citation>
    <scope>NUCLEOTIDE SEQUENCE</scope>
</reference>
<reference evidence="1" key="1">
    <citation type="submission" date="2014-11" db="EMBL/GenBank/DDBJ databases">
        <authorList>
            <person name="Amaro Gonzalez C."/>
        </authorList>
    </citation>
    <scope>NUCLEOTIDE SEQUENCE</scope>
</reference>
<organism evidence="1">
    <name type="scientific">Anguilla anguilla</name>
    <name type="common">European freshwater eel</name>
    <name type="synonym">Muraena anguilla</name>
    <dbReference type="NCBI Taxonomy" id="7936"/>
    <lineage>
        <taxon>Eukaryota</taxon>
        <taxon>Metazoa</taxon>
        <taxon>Chordata</taxon>
        <taxon>Craniata</taxon>
        <taxon>Vertebrata</taxon>
        <taxon>Euteleostomi</taxon>
        <taxon>Actinopterygii</taxon>
        <taxon>Neopterygii</taxon>
        <taxon>Teleostei</taxon>
        <taxon>Anguilliformes</taxon>
        <taxon>Anguillidae</taxon>
        <taxon>Anguilla</taxon>
    </lineage>
</organism>
<sequence>MSRCVLLPKAIRTFNICQLYKVFMSL</sequence>